<gene>
    <name evidence="2" type="ORF">V5799_017187</name>
</gene>
<dbReference type="AlphaFoldDB" id="A0AAQ4F3U9"/>
<proteinExistence type="predicted"/>
<name>A0AAQ4F3U9_AMBAM</name>
<evidence type="ECO:0000313" key="3">
    <source>
        <dbReference type="Proteomes" id="UP001321473"/>
    </source>
</evidence>
<keyword evidence="3" id="KW-1185">Reference proteome</keyword>
<accession>A0AAQ4F3U9</accession>
<feature type="signal peptide" evidence="1">
    <location>
        <begin position="1"/>
        <end position="17"/>
    </location>
</feature>
<protein>
    <recommendedName>
        <fullName evidence="4">Lipocalin</fullName>
    </recommendedName>
</protein>
<keyword evidence="1" id="KW-0732">Signal</keyword>
<dbReference type="EMBL" id="JARKHS020007685">
    <property type="protein sequence ID" value="KAK8781473.1"/>
    <property type="molecule type" value="Genomic_DNA"/>
</dbReference>
<comment type="caution">
    <text evidence="2">The sequence shown here is derived from an EMBL/GenBank/DDBJ whole genome shotgun (WGS) entry which is preliminary data.</text>
</comment>
<evidence type="ECO:0000313" key="2">
    <source>
        <dbReference type="EMBL" id="KAK8781473.1"/>
    </source>
</evidence>
<feature type="chain" id="PRO_5042980706" description="Lipocalin" evidence="1">
    <location>
        <begin position="18"/>
        <end position="86"/>
    </location>
</feature>
<sequence length="86" mass="10019">MLHLMFTLAFLLPSLLATSGDSEDVEDTYIATLDEVTSFLNTTANIWLYLSSEEMERRCLSIKKISEDLSSMKYEFKQTYLDKHER</sequence>
<evidence type="ECO:0008006" key="4">
    <source>
        <dbReference type="Google" id="ProtNLM"/>
    </source>
</evidence>
<dbReference type="Proteomes" id="UP001321473">
    <property type="component" value="Unassembled WGS sequence"/>
</dbReference>
<reference evidence="2 3" key="1">
    <citation type="journal article" date="2023" name="Arcadia Sci">
        <title>De novo assembly of a long-read Amblyomma americanum tick genome.</title>
        <authorList>
            <person name="Chou S."/>
            <person name="Poskanzer K.E."/>
            <person name="Rollins M."/>
            <person name="Thuy-Boun P.S."/>
        </authorList>
    </citation>
    <scope>NUCLEOTIDE SEQUENCE [LARGE SCALE GENOMIC DNA]</scope>
    <source>
        <strain evidence="2">F_SG_1</strain>
        <tissue evidence="2">Salivary glands</tissue>
    </source>
</reference>
<evidence type="ECO:0000256" key="1">
    <source>
        <dbReference type="SAM" id="SignalP"/>
    </source>
</evidence>
<organism evidence="2 3">
    <name type="scientific">Amblyomma americanum</name>
    <name type="common">Lone star tick</name>
    <dbReference type="NCBI Taxonomy" id="6943"/>
    <lineage>
        <taxon>Eukaryota</taxon>
        <taxon>Metazoa</taxon>
        <taxon>Ecdysozoa</taxon>
        <taxon>Arthropoda</taxon>
        <taxon>Chelicerata</taxon>
        <taxon>Arachnida</taxon>
        <taxon>Acari</taxon>
        <taxon>Parasitiformes</taxon>
        <taxon>Ixodida</taxon>
        <taxon>Ixodoidea</taxon>
        <taxon>Ixodidae</taxon>
        <taxon>Amblyomminae</taxon>
        <taxon>Amblyomma</taxon>
    </lineage>
</organism>